<evidence type="ECO:0000256" key="1">
    <source>
        <dbReference type="ARBA" id="ARBA00022801"/>
    </source>
</evidence>
<evidence type="ECO:0000313" key="8">
    <source>
        <dbReference type="Proteomes" id="UP000007800"/>
    </source>
</evidence>
<dbReference type="Pfam" id="PF10343">
    <property type="entry name" value="Q_salvage"/>
    <property type="match status" value="1"/>
</dbReference>
<organism evidence="8">
    <name type="scientific">Perkinsus marinus (strain ATCC 50983 / TXsc)</name>
    <dbReference type="NCBI Taxonomy" id="423536"/>
    <lineage>
        <taxon>Eukaryota</taxon>
        <taxon>Sar</taxon>
        <taxon>Alveolata</taxon>
        <taxon>Perkinsozoa</taxon>
        <taxon>Perkinsea</taxon>
        <taxon>Perkinsida</taxon>
        <taxon>Perkinsidae</taxon>
        <taxon>Perkinsus</taxon>
    </lineage>
</organism>
<dbReference type="GO" id="GO:0016787">
    <property type="term" value="F:hydrolase activity"/>
    <property type="evidence" value="ECO:0007669"/>
    <property type="project" value="UniProtKB-KW"/>
</dbReference>
<gene>
    <name evidence="7" type="ORF">Pmar_PMAR028015</name>
</gene>
<dbReference type="RefSeq" id="XP_002766635.1">
    <property type="nucleotide sequence ID" value="XM_002766589.1"/>
</dbReference>
<dbReference type="AlphaFoldDB" id="C5LVB4"/>
<evidence type="ECO:0000256" key="4">
    <source>
        <dbReference type="ARBA" id="ARBA00035393"/>
    </source>
</evidence>
<dbReference type="GO" id="GO:0006400">
    <property type="term" value="P:tRNA modification"/>
    <property type="evidence" value="ECO:0007669"/>
    <property type="project" value="TreeGrafter"/>
</dbReference>
<dbReference type="InterPro" id="IPR019438">
    <property type="entry name" value="Q_salvage"/>
</dbReference>
<dbReference type="InParanoid" id="C5LVB4"/>
<name>C5LVB4_PERM5</name>
<accession>C5LVB4</accession>
<dbReference type="Proteomes" id="UP000007800">
    <property type="component" value="Unassembled WGS sequence"/>
</dbReference>
<dbReference type="PANTHER" id="PTHR21314:SF0">
    <property type="entry name" value="QUEUOSINE 5'-PHOSPHATE N-GLYCOSYLASE_HYDROLASE"/>
    <property type="match status" value="1"/>
</dbReference>
<evidence type="ECO:0000256" key="6">
    <source>
        <dbReference type="RuleBase" id="RU365002"/>
    </source>
</evidence>
<evidence type="ECO:0000256" key="5">
    <source>
        <dbReference type="ARBA" id="ARBA00048204"/>
    </source>
</evidence>
<comment type="function">
    <text evidence="6">Catalyzes the hydrolysis of queuosine 5'-phosphate, releasing the nucleobase queuine (q). Is required for salvage of queuine from exogenous queuosine (Q) that is imported and then converted to queuosine 5'-phosphate intracellularly.</text>
</comment>
<sequence>MDRLAEVTADEICDWFNHGAGIVNEKDGWRPQEFPLISERVRLVREVARGLRDKYHASALELVESADGSALRLMRILSAQFSGFRDQAIDPDTGGQVFLYKRAQICTADIWGAFRRDGKSVREKLNFRDMRALTMFPDYRVPQLLRHKGILIYSSRLENIIDSRQTVPAGSRTELEIRACTVHACHEIVEIAQREDIFDVTLDWLLWQEGEAVRDEIKPHHLGHVHLTRALDKVKGSANVKLVHEPYSVYDQPMRTPPKGQLVIEYLSDVYGIDRSHLEDPKFNASLATARTLGELVDVDDFTWLGGQVLMK</sequence>
<dbReference type="GeneID" id="9045532"/>
<keyword evidence="1 6" id="KW-0378">Hydrolase</keyword>
<keyword evidence="8" id="KW-1185">Reference proteome</keyword>
<dbReference type="PANTHER" id="PTHR21314">
    <property type="entry name" value="QUEUOSINE 5'-PHOSPHATE N-GLYCOSYLASE_HYDROLASE-RELATED"/>
    <property type="match status" value="1"/>
</dbReference>
<dbReference type="EMBL" id="GG685819">
    <property type="protein sequence ID" value="EEQ99352.1"/>
    <property type="molecule type" value="Genomic_DNA"/>
</dbReference>
<comment type="catalytic activity">
    <reaction evidence="5 6">
        <text>queuosine 5'-phosphate + H2O = queuine + D-ribose 5-phosphate</text>
        <dbReference type="Rhea" id="RHEA:75387"/>
        <dbReference type="ChEBI" id="CHEBI:15377"/>
        <dbReference type="ChEBI" id="CHEBI:17433"/>
        <dbReference type="ChEBI" id="CHEBI:78346"/>
        <dbReference type="ChEBI" id="CHEBI:194371"/>
    </reaction>
    <physiologicalReaction direction="left-to-right" evidence="5 6">
        <dbReference type="Rhea" id="RHEA:75388"/>
    </physiologicalReaction>
</comment>
<evidence type="ECO:0000313" key="7">
    <source>
        <dbReference type="EMBL" id="EEQ99352.1"/>
    </source>
</evidence>
<proteinExistence type="inferred from homology"/>
<evidence type="ECO:0000256" key="2">
    <source>
        <dbReference type="ARBA" id="ARBA00035119"/>
    </source>
</evidence>
<comment type="similarity">
    <text evidence="2 6">Belongs to the QNG1 protein family.</text>
</comment>
<protein>
    <recommendedName>
        <fullName evidence="3 6">Queuosine 5'-phosphate N-glycosylase/hydrolase</fullName>
        <ecNumber evidence="6">3.2.2.-</ecNumber>
    </recommendedName>
    <alternativeName>
        <fullName evidence="4 6">Queuosine-nucleotide N-glycosylase/hydrolase</fullName>
    </alternativeName>
</protein>
<dbReference type="EC" id="3.2.2.-" evidence="6"/>
<evidence type="ECO:0000256" key="3">
    <source>
        <dbReference type="ARBA" id="ARBA00035306"/>
    </source>
</evidence>
<reference evidence="7 8" key="1">
    <citation type="submission" date="2008-07" db="EMBL/GenBank/DDBJ databases">
        <authorList>
            <person name="El-Sayed N."/>
            <person name="Caler E."/>
            <person name="Inman J."/>
            <person name="Amedeo P."/>
            <person name="Hass B."/>
            <person name="Wortman J."/>
        </authorList>
    </citation>
    <scope>NUCLEOTIDE SEQUENCE [LARGE SCALE GENOMIC DNA]</scope>
    <source>
        <strain evidence="8">ATCC 50983 / TXsc</strain>
    </source>
</reference>
<dbReference type="OrthoDB" id="442948at2759"/>